<evidence type="ECO:0000256" key="5">
    <source>
        <dbReference type="ARBA" id="ARBA00022801"/>
    </source>
</evidence>
<evidence type="ECO:0000256" key="2">
    <source>
        <dbReference type="ARBA" id="ARBA00022695"/>
    </source>
</evidence>
<evidence type="ECO:0000259" key="7">
    <source>
        <dbReference type="Pfam" id="PF17917"/>
    </source>
</evidence>
<evidence type="ECO:0000256" key="3">
    <source>
        <dbReference type="ARBA" id="ARBA00022722"/>
    </source>
</evidence>
<protein>
    <recommendedName>
        <fullName evidence="7">Reverse transcriptase RNase H-like domain-containing protein</fullName>
    </recommendedName>
</protein>
<dbReference type="InterPro" id="IPR041373">
    <property type="entry name" value="RT_RNaseH"/>
</dbReference>
<dbReference type="Gene3D" id="3.30.420.10">
    <property type="entry name" value="Ribonuclease H-like superfamily/Ribonuclease H"/>
    <property type="match status" value="1"/>
</dbReference>
<evidence type="ECO:0000256" key="4">
    <source>
        <dbReference type="ARBA" id="ARBA00022759"/>
    </source>
</evidence>
<dbReference type="GO" id="GO:0003676">
    <property type="term" value="F:nucleic acid binding"/>
    <property type="evidence" value="ECO:0007669"/>
    <property type="project" value="InterPro"/>
</dbReference>
<evidence type="ECO:0000313" key="8">
    <source>
        <dbReference type="EMBL" id="CAD1822943.1"/>
    </source>
</evidence>
<dbReference type="PANTHER" id="PTHR34072">
    <property type="entry name" value="ENZYMATIC POLYPROTEIN-RELATED"/>
    <property type="match status" value="1"/>
</dbReference>
<keyword evidence="1" id="KW-0808">Transferase</keyword>
<evidence type="ECO:0000256" key="1">
    <source>
        <dbReference type="ARBA" id="ARBA00022679"/>
    </source>
</evidence>
<dbReference type="AlphaFoldDB" id="A0A6V7NWI2"/>
<feature type="domain" description="Reverse transcriptase RNase H-like" evidence="7">
    <location>
        <begin position="31"/>
        <end position="127"/>
    </location>
</feature>
<keyword evidence="5" id="KW-0378">Hydrolase</keyword>
<organism evidence="8">
    <name type="scientific">Ananas comosus var. bracteatus</name>
    <name type="common">red pineapple</name>
    <dbReference type="NCBI Taxonomy" id="296719"/>
    <lineage>
        <taxon>Eukaryota</taxon>
        <taxon>Viridiplantae</taxon>
        <taxon>Streptophyta</taxon>
        <taxon>Embryophyta</taxon>
        <taxon>Tracheophyta</taxon>
        <taxon>Spermatophyta</taxon>
        <taxon>Magnoliopsida</taxon>
        <taxon>Liliopsida</taxon>
        <taxon>Poales</taxon>
        <taxon>Bromeliaceae</taxon>
        <taxon>Bromelioideae</taxon>
        <taxon>Ananas</taxon>
    </lineage>
</organism>
<dbReference type="CDD" id="cd09274">
    <property type="entry name" value="RNase_HI_RT_Ty3"/>
    <property type="match status" value="1"/>
</dbReference>
<accession>A0A6V7NWI2</accession>
<keyword evidence="3" id="KW-0540">Nuclease</keyword>
<dbReference type="GO" id="GO:0003964">
    <property type="term" value="F:RNA-directed DNA polymerase activity"/>
    <property type="evidence" value="ECO:0007669"/>
    <property type="project" value="UniProtKB-KW"/>
</dbReference>
<dbReference type="SUPFAM" id="SSF56672">
    <property type="entry name" value="DNA/RNA polymerases"/>
    <property type="match status" value="1"/>
</dbReference>
<name>A0A6V7NWI2_ANACO</name>
<dbReference type="Pfam" id="PF17917">
    <property type="entry name" value="RT_RNaseH"/>
    <property type="match status" value="1"/>
</dbReference>
<dbReference type="GO" id="GO:0004519">
    <property type="term" value="F:endonuclease activity"/>
    <property type="evidence" value="ECO:0007669"/>
    <property type="project" value="UniProtKB-KW"/>
</dbReference>
<dbReference type="InterPro" id="IPR043502">
    <property type="entry name" value="DNA/RNA_pol_sf"/>
</dbReference>
<evidence type="ECO:0000256" key="6">
    <source>
        <dbReference type="ARBA" id="ARBA00022918"/>
    </source>
</evidence>
<gene>
    <name evidence="8" type="ORF">CB5_LOCUS6154</name>
</gene>
<keyword evidence="2" id="KW-0548">Nucleotidyltransferase</keyword>
<keyword evidence="6" id="KW-0695">RNA-directed DNA polymerase</keyword>
<reference evidence="8" key="1">
    <citation type="submission" date="2020-07" db="EMBL/GenBank/DDBJ databases">
        <authorList>
            <person name="Lin J."/>
        </authorList>
    </citation>
    <scope>NUCLEOTIDE SEQUENCE</scope>
</reference>
<dbReference type="EMBL" id="LR862142">
    <property type="protein sequence ID" value="CAD1822943.1"/>
    <property type="molecule type" value="Genomic_DNA"/>
</dbReference>
<keyword evidence="4" id="KW-0255">Endonuclease</keyword>
<sequence length="234" mass="26892">MAGLGTRRADFRWVPGHDTSTPVLALLVQGEDFVVYSDASYLGLGCVLMQGWKVIAYASRQFKSYEKNYPIHDFELAAVIFAIKLWRHYLYGAHCEIYSDHKSLKYLFTQKELNMRQRWWLELLKDYNITILYHPRKGNVVADALSRKSTKNLALLITNQVPLWKEMGRMDLEVVAPEVPTMLVALAVQPTLLEKIKSLQSADPNLQKVRRDIESGRGGDFSIRTDGALRYQNR</sequence>
<proteinExistence type="predicted"/>
<dbReference type="GO" id="GO:0016787">
    <property type="term" value="F:hydrolase activity"/>
    <property type="evidence" value="ECO:0007669"/>
    <property type="project" value="UniProtKB-KW"/>
</dbReference>
<dbReference type="PANTHER" id="PTHR34072:SF59">
    <property type="entry name" value="CCHC-TYPE INTEGRASE"/>
    <property type="match status" value="1"/>
</dbReference>
<dbReference type="InterPro" id="IPR036397">
    <property type="entry name" value="RNaseH_sf"/>
</dbReference>